<dbReference type="PANTHER" id="PTHR13946:SF16">
    <property type="entry name" value="DNA-DIRECTED RNA POLYMERASE II SUBUNIT RPB11"/>
    <property type="match status" value="1"/>
</dbReference>
<evidence type="ECO:0000256" key="6">
    <source>
        <dbReference type="SAM" id="MobiDB-lite"/>
    </source>
</evidence>
<dbReference type="InterPro" id="IPR022905">
    <property type="entry name" value="Rpo11-like"/>
</dbReference>
<dbReference type="GO" id="GO:0005665">
    <property type="term" value="C:RNA polymerase II, core complex"/>
    <property type="evidence" value="ECO:0007669"/>
    <property type="project" value="InterPro"/>
</dbReference>
<dbReference type="InterPro" id="IPR036603">
    <property type="entry name" value="RBP11-like"/>
</dbReference>
<keyword evidence="9" id="KW-1185">Reference proteome</keyword>
<evidence type="ECO:0000256" key="2">
    <source>
        <dbReference type="ARBA" id="ARBA00022478"/>
    </source>
</evidence>
<feature type="domain" description="DNA-directed RNA polymerase RBP11-like dimerisation" evidence="7">
    <location>
        <begin position="49"/>
        <end position="120"/>
    </location>
</feature>
<dbReference type="SUPFAM" id="SSF55257">
    <property type="entry name" value="RBP11-like subunits of RNA polymerase"/>
    <property type="match status" value="1"/>
</dbReference>
<dbReference type="Pfam" id="PF13656">
    <property type="entry name" value="RNA_pol_L_2"/>
    <property type="match status" value="1"/>
</dbReference>
<feature type="region of interest" description="Disordered" evidence="6">
    <location>
        <begin position="1"/>
        <end position="26"/>
    </location>
</feature>
<dbReference type="AlphaFoldDB" id="A0A7J6L2J2"/>
<comment type="subcellular location">
    <subcellularLocation>
        <location evidence="1">Nucleus</location>
    </subcellularLocation>
</comment>
<proteinExistence type="inferred from homology"/>
<gene>
    <name evidence="8" type="primary">POLR2J</name>
    <name evidence="8" type="ORF">FOL47_010717</name>
</gene>
<keyword evidence="4" id="KW-0539">Nucleus</keyword>
<dbReference type="PANTHER" id="PTHR13946">
    <property type="entry name" value="DNA-DIRECTED RNA POLYMERASE I,II,III"/>
    <property type="match status" value="1"/>
</dbReference>
<evidence type="ECO:0000256" key="1">
    <source>
        <dbReference type="ARBA" id="ARBA00004123"/>
    </source>
</evidence>
<dbReference type="GO" id="GO:0006366">
    <property type="term" value="P:transcription by RNA polymerase II"/>
    <property type="evidence" value="ECO:0007669"/>
    <property type="project" value="InterPro"/>
</dbReference>
<comment type="similarity">
    <text evidence="5">Belongs to the archaeal Rpo11/eukaryotic RPB11/RPC19 RNA polymerase subunit family.</text>
</comment>
<dbReference type="CDD" id="cd06926">
    <property type="entry name" value="RNAP_II_RPB11"/>
    <property type="match status" value="1"/>
</dbReference>
<accession>A0A7J6L2J2</accession>
<dbReference type="Proteomes" id="UP000591131">
    <property type="component" value="Unassembled WGS sequence"/>
</dbReference>
<dbReference type="InterPro" id="IPR009025">
    <property type="entry name" value="RBP11-like_dimer"/>
</dbReference>
<evidence type="ECO:0000313" key="9">
    <source>
        <dbReference type="Proteomes" id="UP000591131"/>
    </source>
</evidence>
<evidence type="ECO:0000256" key="5">
    <source>
        <dbReference type="ARBA" id="ARBA00025751"/>
    </source>
</evidence>
<reference evidence="8 9" key="1">
    <citation type="submission" date="2020-04" db="EMBL/GenBank/DDBJ databases">
        <title>Perkinsus chesapeaki whole genome sequence.</title>
        <authorList>
            <person name="Bogema D.R."/>
        </authorList>
    </citation>
    <scope>NUCLEOTIDE SEQUENCE [LARGE SCALE GENOMIC DNA]</scope>
    <source>
        <strain evidence="8">ATCC PRA-425</strain>
    </source>
</reference>
<comment type="caution">
    <text evidence="8">The sequence shown here is derived from an EMBL/GenBank/DDBJ whole genome shotgun (WGS) entry which is preliminary data.</text>
</comment>
<dbReference type="GO" id="GO:0003899">
    <property type="term" value="F:DNA-directed RNA polymerase activity"/>
    <property type="evidence" value="ECO:0007669"/>
    <property type="project" value="InterPro"/>
</dbReference>
<dbReference type="GO" id="GO:0046983">
    <property type="term" value="F:protein dimerization activity"/>
    <property type="evidence" value="ECO:0007669"/>
    <property type="project" value="InterPro"/>
</dbReference>
<name>A0A7J6L2J2_PERCH</name>
<keyword evidence="2 8" id="KW-0240">DNA-directed RNA polymerase</keyword>
<dbReference type="EMBL" id="JAAPAO010000855">
    <property type="protein sequence ID" value="KAF4653079.1"/>
    <property type="molecule type" value="Genomic_DNA"/>
</dbReference>
<evidence type="ECO:0000313" key="8">
    <source>
        <dbReference type="EMBL" id="KAF4653079.1"/>
    </source>
</evidence>
<dbReference type="OrthoDB" id="10248581at2759"/>
<organism evidence="8 9">
    <name type="scientific">Perkinsus chesapeaki</name>
    <name type="common">Clam parasite</name>
    <name type="synonym">Perkinsus andrewsi</name>
    <dbReference type="NCBI Taxonomy" id="330153"/>
    <lineage>
        <taxon>Eukaryota</taxon>
        <taxon>Sar</taxon>
        <taxon>Alveolata</taxon>
        <taxon>Perkinsozoa</taxon>
        <taxon>Perkinsea</taxon>
        <taxon>Perkinsida</taxon>
        <taxon>Perkinsidae</taxon>
        <taxon>Perkinsus</taxon>
    </lineage>
</organism>
<keyword evidence="3" id="KW-0804">Transcription</keyword>
<dbReference type="HAMAP" id="MF_00261">
    <property type="entry name" value="RNApol_arch_Rpo11"/>
    <property type="match status" value="1"/>
</dbReference>
<protein>
    <submittedName>
        <fullName evidence="8">DNA-directed RNA polymerase II subunit RPB11-a</fullName>
    </submittedName>
</protein>
<dbReference type="InterPro" id="IPR037685">
    <property type="entry name" value="RBP11"/>
</dbReference>
<sequence>MAMHAGQLISENKPDPDEILQLPEGDEHLHGGERRIYYEPELRQDNTGTFTIWLEDHTAAHALRAELLRNRQVKFAGYKVPHPLENKLLMRVQVTSQTTPVEAMKEALKSLRSKGDQLEKEFDRSLKAYQGMAGTGVAAAAAAAGRMGF</sequence>
<dbReference type="Gene3D" id="3.30.1360.10">
    <property type="entry name" value="RNA polymerase, RBP11-like subunit"/>
    <property type="match status" value="1"/>
</dbReference>
<evidence type="ECO:0000256" key="3">
    <source>
        <dbReference type="ARBA" id="ARBA00023163"/>
    </source>
</evidence>
<evidence type="ECO:0000256" key="4">
    <source>
        <dbReference type="ARBA" id="ARBA00023242"/>
    </source>
</evidence>
<evidence type="ECO:0000259" key="7">
    <source>
        <dbReference type="Pfam" id="PF13656"/>
    </source>
</evidence>